<protein>
    <recommendedName>
        <fullName evidence="4">YfhO family protein</fullName>
    </recommendedName>
</protein>
<feature type="transmembrane region" description="Helical" evidence="1">
    <location>
        <begin position="294"/>
        <end position="316"/>
    </location>
</feature>
<feature type="transmembrane region" description="Helical" evidence="1">
    <location>
        <begin position="176"/>
        <end position="204"/>
    </location>
</feature>
<keyword evidence="1" id="KW-1133">Transmembrane helix</keyword>
<feature type="transmembrane region" description="Helical" evidence="1">
    <location>
        <begin position="127"/>
        <end position="145"/>
    </location>
</feature>
<keyword evidence="1" id="KW-0812">Transmembrane</keyword>
<evidence type="ECO:0008006" key="4">
    <source>
        <dbReference type="Google" id="ProtNLM"/>
    </source>
</evidence>
<dbReference type="AlphaFoldDB" id="A0A2T3FYX0"/>
<sequence>MKRKDYLYIFLLIMIPLLFLFIITSQNLLFGNKVDWFNQHITIADALRHAIREEGTIFPTYLSHLMSGVNIYYFSYYGSLRFDVLLGALFINVKMIDLFIGYQVFLLILTNLTCYFFLKRHLKRNDLCFLLSLFVLLSSIFFQFHKQVMFVNYMPFLFLMLRSIDHYFINHHFTGIIIWGSCIVLHSYFYCIACFIVCFIYFVMQCANHKEYKKPLFHLLIAYVGIVLLTAIYTIPTLYVIVDGSKSVSSTHLLDLLMPTFSLKGLLYNNYGCGFTYLIWILIVYGLYKKKTRLLSLIIIISMFCPLISFIMNGFLYARSKILIVFIPLIILQAGLVLEDFTFRINYSMLILIILPLFFITQPYLVCIDLIVSLTILYFYKHHQQIVFIYLLIPLLVVYFNNPTTSFISTKQYQNYSNEEVETLIQRNKINTLVNLNQSKQNMNQTYQNQITRISGYTSTNHKLYNSYLYDTLKLPISINNRVAQIDQNHLFYLKLMSVDSVVSKKKIEGYQKVDEINGLKLYQSQDVKPIAYATNQLYSQNQFQKLKYPYTLDTLYHQAIVKDGNNDYQSQFIKEDMGLKKEYQIKNNKKTHINYQLNRKTNNEIIVIEGDVINHLPLQSVSITINGIKNKLSKSTSPYYNQNTHFTYLLTAQQLSISLSKGHYDLKNIQTYSLNKNALKNIKVDPLSINKGKDILNGTINVSNDGYFITRIPYDRGYQILVDHQEVKSEVVNEAFLGCKIKKGKHQIQIKFTPYSYRLGFILSYFGFMVVFIHYLIERKIKDERKY</sequence>
<comment type="caution">
    <text evidence="2">The sequence shown here is derived from an EMBL/GenBank/DDBJ whole genome shotgun (WGS) entry which is preliminary data.</text>
</comment>
<dbReference type="InterPro" id="IPR018580">
    <property type="entry name" value="Uncharacterised_YfhO"/>
</dbReference>
<evidence type="ECO:0000313" key="3">
    <source>
        <dbReference type="Proteomes" id="UP000240974"/>
    </source>
</evidence>
<feature type="transmembrane region" description="Helical" evidence="1">
    <location>
        <begin position="216"/>
        <end position="242"/>
    </location>
</feature>
<reference evidence="2 3" key="1">
    <citation type="journal article" date="2019" name="Int. J. Syst. Evol. Microbiol.">
        <title>Faecalibacillus intestinalis gen. nov., sp. nov. and Faecalibacillus faecis sp. nov., isolated from human faeces.</title>
        <authorList>
            <person name="Seo B."/>
            <person name="Jeon K."/>
            <person name="Baek I."/>
            <person name="Lee Y.M."/>
            <person name="Baek K."/>
            <person name="Ko G."/>
        </authorList>
    </citation>
    <scope>NUCLEOTIDE SEQUENCE [LARGE SCALE GENOMIC DNA]</scope>
    <source>
        <strain evidence="2 3">SNUG30099</strain>
    </source>
</reference>
<accession>A0A2T3FYX0</accession>
<proteinExistence type="predicted"/>
<dbReference type="RefSeq" id="WP_107030011.1">
    <property type="nucleotide sequence ID" value="NZ_PYLQ01000011.1"/>
</dbReference>
<evidence type="ECO:0000313" key="2">
    <source>
        <dbReference type="EMBL" id="PST40466.1"/>
    </source>
</evidence>
<feature type="transmembrane region" description="Helical" evidence="1">
    <location>
        <begin position="6"/>
        <end position="23"/>
    </location>
</feature>
<dbReference type="PANTHER" id="PTHR38454:SF1">
    <property type="entry name" value="INTEGRAL MEMBRANE PROTEIN"/>
    <property type="match status" value="1"/>
</dbReference>
<feature type="transmembrane region" description="Helical" evidence="1">
    <location>
        <begin position="322"/>
        <end position="338"/>
    </location>
</feature>
<keyword evidence="3" id="KW-1185">Reference proteome</keyword>
<feature type="transmembrane region" description="Helical" evidence="1">
    <location>
        <begin position="99"/>
        <end position="118"/>
    </location>
</feature>
<organism evidence="2 3">
    <name type="scientific">Faecalibacillus intestinalis</name>
    <dbReference type="NCBI Taxonomy" id="1982626"/>
    <lineage>
        <taxon>Bacteria</taxon>
        <taxon>Bacillati</taxon>
        <taxon>Bacillota</taxon>
        <taxon>Erysipelotrichia</taxon>
        <taxon>Erysipelotrichales</taxon>
        <taxon>Coprobacillaceae</taxon>
        <taxon>Faecalibacillus</taxon>
    </lineage>
</organism>
<dbReference type="EMBL" id="PYLQ01000011">
    <property type="protein sequence ID" value="PST40466.1"/>
    <property type="molecule type" value="Genomic_DNA"/>
</dbReference>
<dbReference type="PANTHER" id="PTHR38454">
    <property type="entry name" value="INTEGRAL MEMBRANE PROTEIN-RELATED"/>
    <property type="match status" value="1"/>
</dbReference>
<evidence type="ECO:0000256" key="1">
    <source>
        <dbReference type="SAM" id="Phobius"/>
    </source>
</evidence>
<name>A0A2T3FYX0_9FIRM</name>
<keyword evidence="1" id="KW-0472">Membrane</keyword>
<feature type="transmembrane region" description="Helical" evidence="1">
    <location>
        <begin position="756"/>
        <end position="778"/>
    </location>
</feature>
<gene>
    <name evidence="2" type="ORF">C7U54_08620</name>
</gene>
<feature type="transmembrane region" description="Helical" evidence="1">
    <location>
        <begin position="350"/>
        <end position="380"/>
    </location>
</feature>
<dbReference type="Pfam" id="PF09586">
    <property type="entry name" value="YfhO"/>
    <property type="match status" value="1"/>
</dbReference>
<feature type="transmembrane region" description="Helical" evidence="1">
    <location>
        <begin position="386"/>
        <end position="402"/>
    </location>
</feature>
<dbReference type="Proteomes" id="UP000240974">
    <property type="component" value="Unassembled WGS sequence"/>
</dbReference>
<feature type="transmembrane region" description="Helical" evidence="1">
    <location>
        <begin position="266"/>
        <end position="287"/>
    </location>
</feature>